<feature type="region of interest" description="Disordered" evidence="5">
    <location>
        <begin position="98"/>
        <end position="128"/>
    </location>
</feature>
<dbReference type="Gene3D" id="3.30.470.160">
    <property type="entry name" value="Inositol polyphosphate kinase"/>
    <property type="match status" value="1"/>
</dbReference>
<dbReference type="InterPro" id="IPR005522">
    <property type="entry name" value="IPK"/>
</dbReference>
<evidence type="ECO:0000256" key="2">
    <source>
        <dbReference type="ARBA" id="ARBA00022679"/>
    </source>
</evidence>
<dbReference type="GO" id="GO:0032958">
    <property type="term" value="P:inositol phosphate biosynthetic process"/>
    <property type="evidence" value="ECO:0007669"/>
    <property type="project" value="InterPro"/>
</dbReference>
<dbReference type="GO" id="GO:0005737">
    <property type="term" value="C:cytoplasm"/>
    <property type="evidence" value="ECO:0007669"/>
    <property type="project" value="TreeGrafter"/>
</dbReference>
<protein>
    <recommendedName>
        <fullName evidence="4">Kinase</fullName>
        <ecNumber evidence="4">2.7.-.-</ecNumber>
    </recommendedName>
</protein>
<accession>A0A1L0FPI8</accession>
<keyword evidence="3 4" id="KW-0418">Kinase</keyword>
<comment type="similarity">
    <text evidence="1 4">Belongs to the inositol phosphokinase (IPK) family.</text>
</comment>
<dbReference type="EMBL" id="FQNF01000108">
    <property type="protein sequence ID" value="SGZ41486.1"/>
    <property type="molecule type" value="Genomic_DNA"/>
</dbReference>
<dbReference type="EC" id="2.7.-.-" evidence="4"/>
<dbReference type="AlphaFoldDB" id="A0A1L0FPI8"/>
<evidence type="ECO:0000256" key="3">
    <source>
        <dbReference type="ARBA" id="ARBA00022777"/>
    </source>
</evidence>
<dbReference type="Pfam" id="PF03770">
    <property type="entry name" value="IPK"/>
    <property type="match status" value="1"/>
</dbReference>
<dbReference type="InterPro" id="IPR038286">
    <property type="entry name" value="IPK_sf"/>
</dbReference>
<dbReference type="Proteomes" id="UP000183365">
    <property type="component" value="Unassembled WGS sequence"/>
</dbReference>
<keyword evidence="2 4" id="KW-0808">Transferase</keyword>
<dbReference type="GO" id="GO:0000824">
    <property type="term" value="F:inositol-1,4,5,6-tetrakisphosphate 3-kinase activity"/>
    <property type="evidence" value="ECO:0007669"/>
    <property type="project" value="TreeGrafter"/>
</dbReference>
<evidence type="ECO:0000313" key="7">
    <source>
        <dbReference type="Proteomes" id="UP000183365"/>
    </source>
</evidence>
<feature type="compositionally biased region" description="Polar residues" evidence="5">
    <location>
        <begin position="106"/>
        <end position="120"/>
    </location>
</feature>
<dbReference type="PANTHER" id="PTHR12400:SF21">
    <property type="entry name" value="KINASE"/>
    <property type="match status" value="1"/>
</dbReference>
<organism evidence="6 7">
    <name type="scientific">Hanseniaspora guilliermondii</name>
    <dbReference type="NCBI Taxonomy" id="56406"/>
    <lineage>
        <taxon>Eukaryota</taxon>
        <taxon>Fungi</taxon>
        <taxon>Dikarya</taxon>
        <taxon>Ascomycota</taxon>
        <taxon>Saccharomycotina</taxon>
        <taxon>Saccharomycetes</taxon>
        <taxon>Saccharomycodales</taxon>
        <taxon>Saccharomycodaceae</taxon>
        <taxon>Hanseniaspora</taxon>
    </lineage>
</organism>
<evidence type="ECO:0000313" key="6">
    <source>
        <dbReference type="EMBL" id="SGZ41486.1"/>
    </source>
</evidence>
<gene>
    <name evidence="6" type="ORF">HGUI_03687</name>
</gene>
<evidence type="ECO:0000256" key="4">
    <source>
        <dbReference type="RuleBase" id="RU363090"/>
    </source>
</evidence>
<dbReference type="GO" id="GO:0005634">
    <property type="term" value="C:nucleus"/>
    <property type="evidence" value="ECO:0007669"/>
    <property type="project" value="TreeGrafter"/>
</dbReference>
<feature type="region of interest" description="Disordered" evidence="5">
    <location>
        <begin position="15"/>
        <end position="38"/>
    </location>
</feature>
<proteinExistence type="inferred from homology"/>
<dbReference type="VEuPathDB" id="FungiDB:HGUI_03687"/>
<sequence>MIYGRKGSVQLKIFRNKDNNEDSSNTSSSLNEEDKIDKVHEDDYLQNDVSDPNSRRNSINDKLLHIRNMKHLYLDSDDILNDNSDEFAIDDSVPLIQQTRKRHSSHSTISNPSYFNSSNDPDSKKRRASSVSSYKKLVELQPFKNKVGGHTEIFKFSARAICKTLLNKENEWYEFLEKEYCNNNEYCGTLLKYMPRYIGILNVRKSSIETEVNMNDNIHLFSKKLLEKYYIDVDPNELSIDYKHTNLNTKLKDQILSEVFDSSSKKLLNSDNDQLTEVPIETYPQKNDTEVTQYILLEDLTRKMKNATVLDLKMGTRQYGVFAIDKKQKSQRMKCQITTSLKLGCRVCGLKIYRPSSNTFIKKDKYFGRRIKGGWQFSRLILLFLYDGIAIRSIVSKIPKLINDLNKLIESIEHLQGYRMYGASLLFMYDHNDTECKVYIIDFAQCITIKDYLEKANSFTCPPKMGINNPDRGFIKGLKSLKFYLKNSWDILTGFNKDVETYFLSNGTFDQKKVLKYCNDDKFNLPFKWLDSFTEEREDSFNDANNEYRQKWNSYEQMFNLFPNYSDDEEIQSD</sequence>
<dbReference type="SUPFAM" id="SSF56104">
    <property type="entry name" value="SAICAR synthase-like"/>
    <property type="match status" value="1"/>
</dbReference>
<evidence type="ECO:0000256" key="1">
    <source>
        <dbReference type="ARBA" id="ARBA00007374"/>
    </source>
</evidence>
<dbReference type="GO" id="GO:0046854">
    <property type="term" value="P:phosphatidylinositol phosphate biosynthetic process"/>
    <property type="evidence" value="ECO:0007669"/>
    <property type="project" value="TreeGrafter"/>
</dbReference>
<name>A0A1L0FPI8_9ASCO</name>
<dbReference type="OrthoDB" id="2573163at2759"/>
<reference evidence="7" key="1">
    <citation type="submission" date="2016-11" db="EMBL/GenBank/DDBJ databases">
        <authorList>
            <person name="Guldener U."/>
        </authorList>
    </citation>
    <scope>NUCLEOTIDE SEQUENCE [LARGE SCALE GENOMIC DNA]</scope>
</reference>
<keyword evidence="7" id="KW-1185">Reference proteome</keyword>
<dbReference type="PANTHER" id="PTHR12400">
    <property type="entry name" value="INOSITOL POLYPHOSPHATE KINASE"/>
    <property type="match status" value="1"/>
</dbReference>
<evidence type="ECO:0000256" key="5">
    <source>
        <dbReference type="SAM" id="MobiDB-lite"/>
    </source>
</evidence>
<dbReference type="GO" id="GO:0008440">
    <property type="term" value="F:inositol-1,4,5-trisphosphate 3-kinase activity"/>
    <property type="evidence" value="ECO:0007669"/>
    <property type="project" value="TreeGrafter"/>
</dbReference>